<feature type="compositionally biased region" description="Acidic residues" evidence="15">
    <location>
        <begin position="784"/>
        <end position="796"/>
    </location>
</feature>
<feature type="region of interest" description="Disordered" evidence="15">
    <location>
        <begin position="1"/>
        <end position="104"/>
    </location>
</feature>
<feature type="compositionally biased region" description="Basic and acidic residues" evidence="15">
    <location>
        <begin position="656"/>
        <end position="665"/>
    </location>
</feature>
<dbReference type="HOGENOM" id="CLU_008492_1_1_1"/>
<feature type="domain" description="Post-SET" evidence="17">
    <location>
        <begin position="328"/>
        <end position="344"/>
    </location>
</feature>
<evidence type="ECO:0000256" key="15">
    <source>
        <dbReference type="SAM" id="MobiDB-lite"/>
    </source>
</evidence>
<dbReference type="Pfam" id="PF08236">
    <property type="entry name" value="SRI"/>
    <property type="match status" value="1"/>
</dbReference>
<dbReference type="PROSITE" id="PS51568">
    <property type="entry name" value="SAM_MT43_SET2_1"/>
    <property type="match status" value="1"/>
</dbReference>
<dbReference type="SMART" id="SM00317">
    <property type="entry name" value="SET"/>
    <property type="match status" value="1"/>
</dbReference>
<evidence type="ECO:0000256" key="11">
    <source>
        <dbReference type="ARBA" id="ARBA00023163"/>
    </source>
</evidence>
<dbReference type="EMBL" id="HE797213">
    <property type="protein sequence ID" value="CCM05915.1"/>
    <property type="molecule type" value="Genomic_DNA"/>
</dbReference>
<evidence type="ECO:0000256" key="12">
    <source>
        <dbReference type="ARBA" id="ARBA00023242"/>
    </source>
</evidence>
<evidence type="ECO:0000256" key="8">
    <source>
        <dbReference type="ARBA" id="ARBA00022679"/>
    </source>
</evidence>
<evidence type="ECO:0000259" key="16">
    <source>
        <dbReference type="PROSITE" id="PS50280"/>
    </source>
</evidence>
<dbReference type="InterPro" id="IPR046341">
    <property type="entry name" value="SET_dom_sf"/>
</dbReference>
<dbReference type="OrthoDB" id="422362at2759"/>
<dbReference type="GO" id="GO:0140955">
    <property type="term" value="F:histone H3K36 trimethyltransferase activity"/>
    <property type="evidence" value="ECO:0007669"/>
    <property type="project" value="UniProtKB-EC"/>
</dbReference>
<evidence type="ECO:0000256" key="13">
    <source>
        <dbReference type="ARBA" id="ARBA00030091"/>
    </source>
</evidence>
<dbReference type="Gene3D" id="1.10.1740.100">
    <property type="entry name" value="Set2, Rpb1 interacting domain"/>
    <property type="match status" value="1"/>
</dbReference>
<dbReference type="InterPro" id="IPR006560">
    <property type="entry name" value="AWS_dom"/>
</dbReference>
<dbReference type="AlphaFoldDB" id="J4GWB0"/>
<evidence type="ECO:0000259" key="17">
    <source>
        <dbReference type="PROSITE" id="PS50868"/>
    </source>
</evidence>
<feature type="compositionally biased region" description="Polar residues" evidence="15">
    <location>
        <begin position="768"/>
        <end position="777"/>
    </location>
</feature>
<dbReference type="SMART" id="SM00508">
    <property type="entry name" value="PostSET"/>
    <property type="match status" value="1"/>
</dbReference>
<dbReference type="Proteomes" id="UP000006352">
    <property type="component" value="Unassembled WGS sequence"/>
</dbReference>
<evidence type="ECO:0000313" key="19">
    <source>
        <dbReference type="EMBL" id="CCM05915.1"/>
    </source>
</evidence>
<dbReference type="Gene3D" id="2.170.270.10">
    <property type="entry name" value="SET domain"/>
    <property type="match status" value="1"/>
</dbReference>
<dbReference type="InterPro" id="IPR013257">
    <property type="entry name" value="SRI"/>
</dbReference>
<dbReference type="Pfam" id="PF00856">
    <property type="entry name" value="SET"/>
    <property type="match status" value="1"/>
</dbReference>
<feature type="region of interest" description="Disordered" evidence="15">
    <location>
        <begin position="767"/>
        <end position="861"/>
    </location>
</feature>
<evidence type="ECO:0000256" key="1">
    <source>
        <dbReference type="ARBA" id="ARBA00004123"/>
    </source>
</evidence>
<evidence type="ECO:0000256" key="14">
    <source>
        <dbReference type="ARBA" id="ARBA00047545"/>
    </source>
</evidence>
<keyword evidence="9" id="KW-0949">S-adenosyl-L-methionine</keyword>
<keyword evidence="6" id="KW-0678">Repressor</keyword>
<feature type="compositionally biased region" description="Basic and acidic residues" evidence="15">
    <location>
        <begin position="7"/>
        <end position="16"/>
    </location>
</feature>
<organism evidence="19 20">
    <name type="scientific">Fibroporia radiculosa</name>
    <dbReference type="NCBI Taxonomy" id="599839"/>
    <lineage>
        <taxon>Eukaryota</taxon>
        <taxon>Fungi</taxon>
        <taxon>Dikarya</taxon>
        <taxon>Basidiomycota</taxon>
        <taxon>Agaricomycotina</taxon>
        <taxon>Agaricomycetes</taxon>
        <taxon>Polyporales</taxon>
        <taxon>Fibroporiaceae</taxon>
        <taxon>Fibroporia</taxon>
    </lineage>
</organism>
<comment type="catalytic activity">
    <reaction evidence="14">
        <text>L-lysyl(36)-[histone H3] + 3 S-adenosyl-L-methionine = N(6),N(6),N(6)-trimethyl-L-lysyl(36)-[histone H3] + 3 S-adenosyl-L-homocysteine + 3 H(+)</text>
        <dbReference type="Rhea" id="RHEA:60324"/>
        <dbReference type="Rhea" id="RHEA-COMP:9785"/>
        <dbReference type="Rhea" id="RHEA-COMP:15536"/>
        <dbReference type="ChEBI" id="CHEBI:15378"/>
        <dbReference type="ChEBI" id="CHEBI:29969"/>
        <dbReference type="ChEBI" id="CHEBI:57856"/>
        <dbReference type="ChEBI" id="CHEBI:59789"/>
        <dbReference type="ChEBI" id="CHEBI:61961"/>
        <dbReference type="EC" id="2.1.1.359"/>
    </reaction>
</comment>
<proteinExistence type="predicted"/>
<dbReference type="PROSITE" id="PS50868">
    <property type="entry name" value="POST_SET"/>
    <property type="match status" value="1"/>
</dbReference>
<evidence type="ECO:0000256" key="9">
    <source>
        <dbReference type="ARBA" id="ARBA00022691"/>
    </source>
</evidence>
<name>J4GWB0_9APHY</name>
<dbReference type="RefSeq" id="XP_012185198.1">
    <property type="nucleotide sequence ID" value="XM_012329808.1"/>
</dbReference>
<evidence type="ECO:0000256" key="10">
    <source>
        <dbReference type="ARBA" id="ARBA00023015"/>
    </source>
</evidence>
<dbReference type="GO" id="GO:0005634">
    <property type="term" value="C:nucleus"/>
    <property type="evidence" value="ECO:0007669"/>
    <property type="project" value="UniProtKB-SubCell"/>
</dbReference>
<feature type="compositionally biased region" description="Polar residues" evidence="15">
    <location>
        <begin position="63"/>
        <end position="78"/>
    </location>
</feature>
<dbReference type="GeneID" id="24100826"/>
<dbReference type="STRING" id="599839.J4GWB0"/>
<sequence>MSRGPSAKRDIPRPDPTDWTVGNGGSCTESKMFEAESVKPEVTDNDLPVGVKLEDAMNEGDGNPQTNESASRSVSSELEPSPKLEGNSSGSPPVSSRPKNKSEPQLIRHLPRAEPQALLTFEEIPQNHYQYGTLGRSRESLESMTCDCQYDPGMDDPDDACGHGSDCINRLTQVECLPDDCRCRSYCQNQRFQRKEYAPIEIVQTEKKGFGLRAAQDLHKGQPYYRDAFIYEYLGDVVSQPSFLKRMRLYAEEGIRHFYFMMLQKDEFIDATKRGGIGRFANHSCNPNCYVAKWTVGHHVRMGIFANRDIKKDEELTFNYNVDRYGHDAQPCYCGESNCVGFIGGKTQTDIAAMDDLYLDALGISEEVAALGLKGNKKKRSKKLDEDFVPTLKPIADKDVPKVVQALRQTQSRKVLLKLLTRIKLTENLSPLRQIMRLRGFSAMTNILEDNAADVEVSTLVIECMMTWPLIQRNKVEDSKVNIPVQICAQSDNQGLAELAQKLLSQWETLEYAYRIPKRLQGDEDEDDVPMVERPLSRLNDPRPTKKAKPERILTFEYETAKLELRPLGFSRERRPPVSAPREGLPLLPSSVVGTGWNTVEPRVVTREQQLAAIIAKAAAATTPPETVPLVQGHDQSVDGTDPESSRKKPSKNKKQTKEEKEANKEKRLLKLVGAVVVKCMSKYQHQMDHDVFKKHAKDLTHIIAEKEKKSSTYQEGKLDLLSDEKVIKIKKFAKEYIAKILRKLEKVGQRRISSSADKGDTAMVTLASGSTSTPNDASLPDISAEDTMDLDDDSLEHDLSPPDSASPPEAHETPEGPDHTRIIHVADPRLRHRNEECGWDPNNQDKLSVRQGLNTVSVGS</sequence>
<dbReference type="InterPro" id="IPR044437">
    <property type="entry name" value="SETD2/Set2_SET"/>
</dbReference>
<dbReference type="SMART" id="SM00570">
    <property type="entry name" value="AWS"/>
    <property type="match status" value="1"/>
</dbReference>
<protein>
    <recommendedName>
        <fullName evidence="4">Histone-lysine N-methyltransferase, H3 lysine-36 specific</fullName>
        <ecNumber evidence="3">2.1.1.359</ecNumber>
    </recommendedName>
    <alternativeName>
        <fullName evidence="13">SET domain-containing protein 2</fullName>
    </alternativeName>
</protein>
<evidence type="ECO:0000256" key="4">
    <source>
        <dbReference type="ARBA" id="ARBA00018028"/>
    </source>
</evidence>
<dbReference type="PROSITE" id="PS51215">
    <property type="entry name" value="AWS"/>
    <property type="match status" value="1"/>
</dbReference>
<keyword evidence="7" id="KW-0489">Methyltransferase</keyword>
<dbReference type="InterPro" id="IPR001214">
    <property type="entry name" value="SET_dom"/>
</dbReference>
<evidence type="ECO:0000256" key="2">
    <source>
        <dbReference type="ARBA" id="ARBA00004286"/>
    </source>
</evidence>
<evidence type="ECO:0000256" key="7">
    <source>
        <dbReference type="ARBA" id="ARBA00022603"/>
    </source>
</evidence>
<feature type="domain" description="AWS" evidence="18">
    <location>
        <begin position="141"/>
        <end position="196"/>
    </location>
</feature>
<feature type="domain" description="SET" evidence="16">
    <location>
        <begin position="198"/>
        <end position="321"/>
    </location>
</feature>
<dbReference type="SUPFAM" id="SSF82199">
    <property type="entry name" value="SET domain"/>
    <property type="match status" value="1"/>
</dbReference>
<gene>
    <name evidence="19" type="ORF">FIBRA_08153</name>
</gene>
<evidence type="ECO:0000259" key="18">
    <source>
        <dbReference type="PROSITE" id="PS51215"/>
    </source>
</evidence>
<dbReference type="PROSITE" id="PS50280">
    <property type="entry name" value="SET"/>
    <property type="match status" value="1"/>
</dbReference>
<keyword evidence="12" id="KW-0539">Nucleus</keyword>
<dbReference type="InterPro" id="IPR038190">
    <property type="entry name" value="SRI_sf"/>
</dbReference>
<dbReference type="GO" id="GO:0005694">
    <property type="term" value="C:chromosome"/>
    <property type="evidence" value="ECO:0007669"/>
    <property type="project" value="UniProtKB-SubCell"/>
</dbReference>
<dbReference type="GO" id="GO:0006355">
    <property type="term" value="P:regulation of DNA-templated transcription"/>
    <property type="evidence" value="ECO:0007669"/>
    <property type="project" value="InterPro"/>
</dbReference>
<dbReference type="InParanoid" id="J4GWB0"/>
<feature type="compositionally biased region" description="Basic and acidic residues" evidence="15">
    <location>
        <begin position="31"/>
        <end position="42"/>
    </location>
</feature>
<reference evidence="19 20" key="1">
    <citation type="journal article" date="2012" name="Appl. Environ. Microbiol.">
        <title>Short-read sequencing for genomic analysis of the brown rot fungus Fibroporia radiculosa.</title>
        <authorList>
            <person name="Tang J.D."/>
            <person name="Perkins A.D."/>
            <person name="Sonstegard T.S."/>
            <person name="Schroeder S.G."/>
            <person name="Burgess S.C."/>
            <person name="Diehl S.V."/>
        </authorList>
    </citation>
    <scope>NUCLEOTIDE SEQUENCE [LARGE SCALE GENOMIC DNA]</scope>
    <source>
        <strain evidence="19 20">TFFH 294</strain>
    </source>
</reference>
<feature type="region of interest" description="Disordered" evidence="15">
    <location>
        <begin position="622"/>
        <end position="665"/>
    </location>
</feature>
<accession>J4GWB0</accession>
<feature type="compositionally biased region" description="Polar residues" evidence="15">
    <location>
        <begin position="842"/>
        <end position="861"/>
    </location>
</feature>
<dbReference type="PANTHER" id="PTHR22884">
    <property type="entry name" value="SET DOMAIN PROTEINS"/>
    <property type="match status" value="1"/>
</dbReference>
<dbReference type="InterPro" id="IPR025788">
    <property type="entry name" value="Set2_fungi"/>
</dbReference>
<keyword evidence="11" id="KW-0804">Transcription</keyword>
<evidence type="ECO:0000256" key="3">
    <source>
        <dbReference type="ARBA" id="ARBA00012178"/>
    </source>
</evidence>
<dbReference type="Pfam" id="PF17907">
    <property type="entry name" value="AWS"/>
    <property type="match status" value="1"/>
</dbReference>
<dbReference type="InterPro" id="IPR003616">
    <property type="entry name" value="Post-SET_dom"/>
</dbReference>
<keyword evidence="8" id="KW-0808">Transferase</keyword>
<dbReference type="CDD" id="cd19172">
    <property type="entry name" value="SET_SETD2"/>
    <property type="match status" value="1"/>
</dbReference>
<keyword evidence="20" id="KW-1185">Reference proteome</keyword>
<evidence type="ECO:0000256" key="6">
    <source>
        <dbReference type="ARBA" id="ARBA00022491"/>
    </source>
</evidence>
<dbReference type="FunCoup" id="J4GWB0">
    <property type="interactions" value="79"/>
</dbReference>
<feature type="compositionally biased region" description="Basic and acidic residues" evidence="15">
    <location>
        <begin position="810"/>
        <end position="837"/>
    </location>
</feature>
<dbReference type="EC" id="2.1.1.359" evidence="3"/>
<dbReference type="InterPro" id="IPR050777">
    <property type="entry name" value="SET2_Histone-Lys_MeTrsfase"/>
</dbReference>
<evidence type="ECO:0000256" key="5">
    <source>
        <dbReference type="ARBA" id="ARBA00022454"/>
    </source>
</evidence>
<keyword evidence="5" id="KW-0158">Chromosome</keyword>
<comment type="subcellular location">
    <subcellularLocation>
        <location evidence="2">Chromosome</location>
    </subcellularLocation>
    <subcellularLocation>
        <location evidence="1">Nucleus</location>
    </subcellularLocation>
</comment>
<evidence type="ECO:0000313" key="20">
    <source>
        <dbReference type="Proteomes" id="UP000006352"/>
    </source>
</evidence>
<keyword evidence="10" id="KW-0805">Transcription regulation</keyword>
<dbReference type="GO" id="GO:0032259">
    <property type="term" value="P:methylation"/>
    <property type="evidence" value="ECO:0007669"/>
    <property type="project" value="UniProtKB-KW"/>
</dbReference>